<dbReference type="GO" id="GO:0016929">
    <property type="term" value="F:deSUMOylase activity"/>
    <property type="evidence" value="ECO:0007669"/>
    <property type="project" value="TreeGrafter"/>
</dbReference>
<feature type="region of interest" description="Disordered" evidence="5">
    <location>
        <begin position="122"/>
        <end position="151"/>
    </location>
</feature>
<dbReference type="PROSITE" id="PS50600">
    <property type="entry name" value="ULP_PROTEASE"/>
    <property type="match status" value="1"/>
</dbReference>
<evidence type="ECO:0000313" key="8">
    <source>
        <dbReference type="Proteomes" id="UP001162131"/>
    </source>
</evidence>
<dbReference type="GO" id="GO:0016926">
    <property type="term" value="P:protein desumoylation"/>
    <property type="evidence" value="ECO:0007669"/>
    <property type="project" value="TreeGrafter"/>
</dbReference>
<evidence type="ECO:0000259" key="6">
    <source>
        <dbReference type="PROSITE" id="PS50600"/>
    </source>
</evidence>
<dbReference type="Gene3D" id="3.40.395.10">
    <property type="entry name" value="Adenoviral Proteinase, Chain A"/>
    <property type="match status" value="1"/>
</dbReference>
<dbReference type="Proteomes" id="UP001162131">
    <property type="component" value="Unassembled WGS sequence"/>
</dbReference>
<keyword evidence="8" id="KW-1185">Reference proteome</keyword>
<evidence type="ECO:0000256" key="3">
    <source>
        <dbReference type="ARBA" id="ARBA00022801"/>
    </source>
</evidence>
<dbReference type="SUPFAM" id="SSF54001">
    <property type="entry name" value="Cysteine proteinases"/>
    <property type="match status" value="1"/>
</dbReference>
<dbReference type="EMBL" id="CAJZBQ010000053">
    <property type="protein sequence ID" value="CAG9331301.1"/>
    <property type="molecule type" value="Genomic_DNA"/>
</dbReference>
<dbReference type="PANTHER" id="PTHR12606">
    <property type="entry name" value="SENTRIN/SUMO-SPECIFIC PROTEASE"/>
    <property type="match status" value="1"/>
</dbReference>
<comment type="caution">
    <text evidence="7">The sequence shown here is derived from an EMBL/GenBank/DDBJ whole genome shotgun (WGS) entry which is preliminary data.</text>
</comment>
<dbReference type="Pfam" id="PF02902">
    <property type="entry name" value="Peptidase_C48"/>
    <property type="match status" value="1"/>
</dbReference>
<dbReference type="InterPro" id="IPR003653">
    <property type="entry name" value="Peptidase_C48_C"/>
</dbReference>
<gene>
    <name evidence="7" type="ORF">BSTOLATCC_MIC53376</name>
</gene>
<keyword evidence="2" id="KW-0645">Protease</keyword>
<reference evidence="7" key="1">
    <citation type="submission" date="2021-09" db="EMBL/GenBank/DDBJ databases">
        <authorList>
            <consortium name="AG Swart"/>
            <person name="Singh M."/>
            <person name="Singh A."/>
            <person name="Seah K."/>
            <person name="Emmerich C."/>
        </authorList>
    </citation>
    <scope>NUCLEOTIDE SEQUENCE</scope>
    <source>
        <strain evidence="7">ATCC30299</strain>
    </source>
</reference>
<feature type="compositionally biased region" description="Basic and acidic residues" evidence="5">
    <location>
        <begin position="124"/>
        <end position="140"/>
    </location>
</feature>
<feature type="domain" description="Ubiquitin-like protease family profile" evidence="6">
    <location>
        <begin position="241"/>
        <end position="401"/>
    </location>
</feature>
<keyword evidence="3" id="KW-0378">Hydrolase</keyword>
<dbReference type="PANTHER" id="PTHR12606:SF141">
    <property type="entry name" value="GH15225P-RELATED"/>
    <property type="match status" value="1"/>
</dbReference>
<dbReference type="InterPro" id="IPR038765">
    <property type="entry name" value="Papain-like_cys_pep_sf"/>
</dbReference>
<proteinExistence type="inferred from homology"/>
<accession>A0AAU9K0P3</accession>
<keyword evidence="4" id="KW-0788">Thiol protease</keyword>
<evidence type="ECO:0000313" key="7">
    <source>
        <dbReference type="EMBL" id="CAG9331301.1"/>
    </source>
</evidence>
<name>A0AAU9K0P3_9CILI</name>
<evidence type="ECO:0000256" key="2">
    <source>
        <dbReference type="ARBA" id="ARBA00022670"/>
    </source>
</evidence>
<dbReference type="GO" id="GO:0005634">
    <property type="term" value="C:nucleus"/>
    <property type="evidence" value="ECO:0007669"/>
    <property type="project" value="TreeGrafter"/>
</dbReference>
<evidence type="ECO:0000256" key="4">
    <source>
        <dbReference type="ARBA" id="ARBA00022807"/>
    </source>
</evidence>
<protein>
    <recommendedName>
        <fullName evidence="6">Ubiquitin-like protease family profile domain-containing protein</fullName>
    </recommendedName>
</protein>
<evidence type="ECO:0000256" key="1">
    <source>
        <dbReference type="ARBA" id="ARBA00005234"/>
    </source>
</evidence>
<evidence type="ECO:0000256" key="5">
    <source>
        <dbReference type="SAM" id="MobiDB-lite"/>
    </source>
</evidence>
<dbReference type="AlphaFoldDB" id="A0AAU9K0P3"/>
<comment type="similarity">
    <text evidence="1">Belongs to the peptidase C48 family.</text>
</comment>
<dbReference type="GO" id="GO:0006508">
    <property type="term" value="P:proteolysis"/>
    <property type="evidence" value="ECO:0007669"/>
    <property type="project" value="UniProtKB-KW"/>
</dbReference>
<sequence length="432" mass="51024">MEFIKGSIEFFSSFFSRKRRRSSPKTDNLINLKRKKIDFSRYRDEEISPYSVSNHLKFTPHPPKKEVQSQAEFSDAQSLFRAFVSPNDEKSPEILAAKLQIMRQAVEYGEIAQEKHKCFPNKPSLKERNVDGTDHPERFESCPSWETSEVEPNGDYYETLSHRNNGKSTLGERLDKVMKSMEKIEPYPSWENSKTESPEENPLESFIKEKGWEIEPDSLKEVESILNDERHEEAWGKVKDATLRYKDIKLLRPRTWINDEVVNAYLKLLEVPENVHIFNSFFYEYISGMHATNDWDVRKLKRILKKQGLDNLFTKDFLIFPINLDKNHWVVAQVNNKDKCIEYHDSFGDGSFEKVCETIDECIGVLNREEVNCYKYQSMIVPQQDNYYDCGVFMLQTIRCLVEKREFDYSQDQIDFIRKIIVLELKNQTLYM</sequence>
<organism evidence="7 8">
    <name type="scientific">Blepharisma stoltei</name>
    <dbReference type="NCBI Taxonomy" id="1481888"/>
    <lineage>
        <taxon>Eukaryota</taxon>
        <taxon>Sar</taxon>
        <taxon>Alveolata</taxon>
        <taxon>Ciliophora</taxon>
        <taxon>Postciliodesmatophora</taxon>
        <taxon>Heterotrichea</taxon>
        <taxon>Heterotrichida</taxon>
        <taxon>Blepharismidae</taxon>
        <taxon>Blepharisma</taxon>
    </lineage>
</organism>